<evidence type="ECO:0000256" key="2">
    <source>
        <dbReference type="SAM" id="SignalP"/>
    </source>
</evidence>
<name>F3ZSE3_9BACE</name>
<dbReference type="Gene3D" id="1.25.40.10">
    <property type="entry name" value="Tetratricopeptide repeat domain"/>
    <property type="match status" value="1"/>
</dbReference>
<dbReference type="eggNOG" id="COG4783">
    <property type="taxonomic scope" value="Bacteria"/>
</dbReference>
<feature type="chain" id="PRO_5003305470" evidence="2">
    <location>
        <begin position="21"/>
        <end position="226"/>
    </location>
</feature>
<dbReference type="STRING" id="679937.Bcop_0662"/>
<dbReference type="SUPFAM" id="SSF48452">
    <property type="entry name" value="TPR-like"/>
    <property type="match status" value="1"/>
</dbReference>
<dbReference type="EMBL" id="CM001167">
    <property type="protein sequence ID" value="EGJ70880.1"/>
    <property type="molecule type" value="Genomic_DNA"/>
</dbReference>
<proteinExistence type="predicted"/>
<dbReference type="InterPro" id="IPR011990">
    <property type="entry name" value="TPR-like_helical_dom_sf"/>
</dbReference>
<keyword evidence="1" id="KW-0802">TPR repeat</keyword>
<accession>F3ZSE3</accession>
<reference evidence="3 4" key="1">
    <citation type="journal article" date="2011" name="Stand. Genomic Sci.">
        <title>Non-contiguous finished genome sequence of Bacteroides coprosuis type strain (PC139).</title>
        <authorList>
            <person name="Land M."/>
            <person name="Held B."/>
            <person name="Gronow S."/>
            <person name="Abt B."/>
            <person name="Lucas S."/>
            <person name="Del Rio T.G."/>
            <person name="Nolan M."/>
            <person name="Tice H."/>
            <person name="Cheng J.F."/>
            <person name="Pitluck S."/>
            <person name="Liolios K."/>
            <person name="Pagani I."/>
            <person name="Ivanova N."/>
            <person name="Mavromatis K."/>
            <person name="Mikhailova N."/>
            <person name="Pati A."/>
            <person name="Tapia R."/>
            <person name="Han C."/>
            <person name="Goodwin L."/>
            <person name="Chen A."/>
            <person name="Palaniappan K."/>
            <person name="Hauser L."/>
            <person name="Brambilla E.M."/>
            <person name="Rohde M."/>
            <person name="Goker M."/>
            <person name="Detter J.C."/>
            <person name="Woyke T."/>
            <person name="Bristow J."/>
            <person name="Eisen J.A."/>
            <person name="Markowitz V."/>
            <person name="Hugenholtz P."/>
            <person name="Kyrpides N.C."/>
            <person name="Klenk H.P."/>
            <person name="Lapidus A."/>
        </authorList>
    </citation>
    <scope>NUCLEOTIDE SEQUENCE</scope>
    <source>
        <strain evidence="3 4">DSM 18011</strain>
    </source>
</reference>
<dbReference type="InterPro" id="IPR019734">
    <property type="entry name" value="TPR_rpt"/>
</dbReference>
<dbReference type="HOGENOM" id="CLU_106176_0_0_10"/>
<feature type="signal peptide" evidence="2">
    <location>
        <begin position="1"/>
        <end position="20"/>
    </location>
</feature>
<evidence type="ECO:0000313" key="3">
    <source>
        <dbReference type="EMBL" id="EGJ70880.1"/>
    </source>
</evidence>
<keyword evidence="4" id="KW-1185">Reference proteome</keyword>
<dbReference type="Proteomes" id="UP000018439">
    <property type="component" value="Chromosome"/>
</dbReference>
<dbReference type="PROSITE" id="PS50005">
    <property type="entry name" value="TPR"/>
    <property type="match status" value="1"/>
</dbReference>
<evidence type="ECO:0000313" key="4">
    <source>
        <dbReference type="Proteomes" id="UP000018439"/>
    </source>
</evidence>
<dbReference type="OrthoDB" id="1049620at2"/>
<evidence type="ECO:0000256" key="1">
    <source>
        <dbReference type="PROSITE-ProRule" id="PRU00339"/>
    </source>
</evidence>
<organism evidence="3 4">
    <name type="scientific">Bacteroides coprosuis DSM 18011</name>
    <dbReference type="NCBI Taxonomy" id="679937"/>
    <lineage>
        <taxon>Bacteria</taxon>
        <taxon>Pseudomonadati</taxon>
        <taxon>Bacteroidota</taxon>
        <taxon>Bacteroidia</taxon>
        <taxon>Bacteroidales</taxon>
        <taxon>Bacteroidaceae</taxon>
        <taxon>Bacteroides</taxon>
    </lineage>
</organism>
<dbReference type="AlphaFoldDB" id="F3ZSE3"/>
<feature type="repeat" description="TPR" evidence="1">
    <location>
        <begin position="107"/>
        <end position="140"/>
    </location>
</feature>
<gene>
    <name evidence="3" type="ORF">Bcop_0662</name>
</gene>
<keyword evidence="2" id="KW-0732">Signal</keyword>
<protein>
    <submittedName>
        <fullName evidence="3">Uncharacterized protein</fullName>
    </submittedName>
</protein>
<sequence length="226" mass="26630">MKKILLALFSVTLLSFSVKAQFVDSLVSNLMINLEEEKWDKVVELFHQFAEQDPENAEVFYWVKGADKKLIADSLSYTLAEVYHKRGELDKSLSFYKLYIAKANCSVEELLVLAQVIIDLGDVRLTQQIYERVIELDPKNVTANIFLGNYIYLRAERERKRLDYQFKKIKKPTRMEYARYRQQLKDLYLFSYVHAKTHLEEAYKSLKSVEVEKTLSHIDDIRKEAI</sequence>